<feature type="compositionally biased region" description="Low complexity" evidence="1">
    <location>
        <begin position="153"/>
        <end position="163"/>
    </location>
</feature>
<feature type="region of interest" description="Disordered" evidence="1">
    <location>
        <begin position="42"/>
        <end position="163"/>
    </location>
</feature>
<evidence type="ECO:0000256" key="1">
    <source>
        <dbReference type="SAM" id="MobiDB-lite"/>
    </source>
</evidence>
<dbReference type="EMBL" id="VFPO01000001">
    <property type="protein sequence ID" value="TQM70117.1"/>
    <property type="molecule type" value="Genomic_DNA"/>
</dbReference>
<sequence length="163" mass="16789">MLASARPAWRGTRWRVSSDTPAMTAKTAGAAIRVGWVRTAPAPPVPGPVDRPAAATGSPAPVRSPAAAPAAVSPRHQMARTSSGHSEHADTLSAIVTRAAACSAPMSGRTAGGTASAATTPHRNAAVQRRRTHRESVPARDTTIPQEVEMNAGRRGSPRSGRP</sequence>
<feature type="compositionally biased region" description="Low complexity" evidence="1">
    <location>
        <begin position="107"/>
        <end position="120"/>
    </location>
</feature>
<dbReference type="AlphaFoldDB" id="A0A543IHU3"/>
<dbReference type="RefSeq" id="WP_141970743.1">
    <property type="nucleotide sequence ID" value="NZ_VFPO01000001.1"/>
</dbReference>
<comment type="caution">
    <text evidence="2">The sequence shown here is derived from an EMBL/GenBank/DDBJ whole genome shotgun (WGS) entry which is preliminary data.</text>
</comment>
<evidence type="ECO:0000313" key="3">
    <source>
        <dbReference type="Proteomes" id="UP000316706"/>
    </source>
</evidence>
<reference evidence="2 3" key="1">
    <citation type="submission" date="2019-06" db="EMBL/GenBank/DDBJ databases">
        <title>Sequencing the genomes of 1000 actinobacteria strains.</title>
        <authorList>
            <person name="Klenk H.-P."/>
        </authorList>
    </citation>
    <scope>NUCLEOTIDE SEQUENCE [LARGE SCALE GENOMIC DNA]</scope>
    <source>
        <strain evidence="2 3">DSM 45043</strain>
    </source>
</reference>
<dbReference type="Proteomes" id="UP000316706">
    <property type="component" value="Unassembled WGS sequence"/>
</dbReference>
<gene>
    <name evidence="2" type="ORF">FHX41_3836</name>
</gene>
<keyword evidence="3" id="KW-1185">Reference proteome</keyword>
<organism evidence="2 3">
    <name type="scientific">Actinomadura hallensis</name>
    <dbReference type="NCBI Taxonomy" id="337895"/>
    <lineage>
        <taxon>Bacteria</taxon>
        <taxon>Bacillati</taxon>
        <taxon>Actinomycetota</taxon>
        <taxon>Actinomycetes</taxon>
        <taxon>Streptosporangiales</taxon>
        <taxon>Thermomonosporaceae</taxon>
        <taxon>Actinomadura</taxon>
    </lineage>
</organism>
<evidence type="ECO:0000313" key="2">
    <source>
        <dbReference type="EMBL" id="TQM70117.1"/>
    </source>
</evidence>
<protein>
    <submittedName>
        <fullName evidence="2">Uncharacterized protein</fullName>
    </submittedName>
</protein>
<accession>A0A543IHU3</accession>
<name>A0A543IHU3_9ACTN</name>
<proteinExistence type="predicted"/>
<feature type="compositionally biased region" description="Low complexity" evidence="1">
    <location>
        <begin position="50"/>
        <end position="75"/>
    </location>
</feature>